<organism evidence="1 2">
    <name type="scientific">Trichoderma ghanense</name>
    <dbReference type="NCBI Taxonomy" id="65468"/>
    <lineage>
        <taxon>Eukaryota</taxon>
        <taxon>Fungi</taxon>
        <taxon>Dikarya</taxon>
        <taxon>Ascomycota</taxon>
        <taxon>Pezizomycotina</taxon>
        <taxon>Sordariomycetes</taxon>
        <taxon>Hypocreomycetidae</taxon>
        <taxon>Hypocreales</taxon>
        <taxon>Hypocreaceae</taxon>
        <taxon>Trichoderma</taxon>
    </lineage>
</organism>
<evidence type="ECO:0000313" key="1">
    <source>
        <dbReference type="EMBL" id="TFB07178.1"/>
    </source>
</evidence>
<reference evidence="1 2" key="1">
    <citation type="submission" date="2018-01" db="EMBL/GenBank/DDBJ databases">
        <title>Genome characterization of the sugarcane-associated fungus Trichoderma ghanense CCMA-1212 and their application in lignocelulose bioconversion.</title>
        <authorList>
            <person name="Steindorff A.S."/>
            <person name="Mendes T.D."/>
            <person name="Vilela E.S.D."/>
            <person name="Rodrigues D.S."/>
            <person name="Formighieri E.F."/>
            <person name="Melo I.S."/>
            <person name="Favaro L.C.L."/>
        </authorList>
    </citation>
    <scope>NUCLEOTIDE SEQUENCE [LARGE SCALE GENOMIC DNA]</scope>
    <source>
        <strain evidence="1 2">CCMA-1212</strain>
    </source>
</reference>
<keyword evidence="2" id="KW-1185">Reference proteome</keyword>
<name>A0ABY2HFW1_9HYPO</name>
<dbReference type="Proteomes" id="UP001642720">
    <property type="component" value="Unassembled WGS sequence"/>
</dbReference>
<protein>
    <submittedName>
        <fullName evidence="1">Uncharacterized protein</fullName>
    </submittedName>
</protein>
<accession>A0ABY2HFW1</accession>
<evidence type="ECO:0000313" key="2">
    <source>
        <dbReference type="Proteomes" id="UP001642720"/>
    </source>
</evidence>
<sequence length="162" mass="18315">MNRAEAAERAVRFDLNVGCHGTDTTVNLRFESLLSRESKDNNETKTMYLPHGPERVEDDVSREDELRRFFRTWIGEDSAASSYTMLFPKRWKQRSGANWSLLYASVVPFRMPMAAASSQSAAGLMALLKALLMRPGISQHLEILGSRYAAVLHVWWPIAGPE</sequence>
<proteinExistence type="predicted"/>
<dbReference type="RefSeq" id="XP_073563379.1">
    <property type="nucleotide sequence ID" value="XM_073698286.1"/>
</dbReference>
<dbReference type="GeneID" id="300572736"/>
<comment type="caution">
    <text evidence="1">The sequence shown here is derived from an EMBL/GenBank/DDBJ whole genome shotgun (WGS) entry which is preliminary data.</text>
</comment>
<dbReference type="EMBL" id="PPTA01000001">
    <property type="protein sequence ID" value="TFB07178.1"/>
    <property type="molecule type" value="Genomic_DNA"/>
</dbReference>
<gene>
    <name evidence="1" type="ORF">CCMA1212_000833</name>
</gene>